<keyword evidence="7 8" id="KW-0472">Membrane</keyword>
<feature type="transmembrane region" description="Helical" evidence="8">
    <location>
        <begin position="161"/>
        <end position="179"/>
    </location>
</feature>
<comment type="subcellular location">
    <subcellularLocation>
        <location evidence="8">Cell membrane</location>
        <topology evidence="8">Multi-pass membrane protein</topology>
    </subcellularLocation>
    <subcellularLocation>
        <location evidence="1">Membrane</location>
        <topology evidence="1">Multi-pass membrane protein</topology>
    </subcellularLocation>
</comment>
<dbReference type="NCBIfam" id="TIGR00751">
    <property type="entry name" value="menA"/>
    <property type="match status" value="1"/>
</dbReference>
<comment type="caution">
    <text evidence="10">The sequence shown here is derived from an EMBL/GenBank/DDBJ whole genome shotgun (WGS) entry which is preliminary data.</text>
</comment>
<name>A0A9D2HDP5_9BACT</name>
<keyword evidence="6 8" id="KW-1133">Transmembrane helix</keyword>
<dbReference type="CDD" id="cd13962">
    <property type="entry name" value="PT_UbiA_UBIAD1"/>
    <property type="match status" value="1"/>
</dbReference>
<dbReference type="InterPro" id="IPR026046">
    <property type="entry name" value="UBIAD1"/>
</dbReference>
<keyword evidence="3 8" id="KW-1003">Cell membrane</keyword>
<dbReference type="AlphaFoldDB" id="A0A9D2HDP5"/>
<dbReference type="InterPro" id="IPR044878">
    <property type="entry name" value="UbiA_sf"/>
</dbReference>
<dbReference type="InterPro" id="IPR000537">
    <property type="entry name" value="UbiA_prenyltransferase"/>
</dbReference>
<evidence type="ECO:0000313" key="11">
    <source>
        <dbReference type="Proteomes" id="UP000824225"/>
    </source>
</evidence>
<feature type="transmembrane region" description="Helical" evidence="8">
    <location>
        <begin position="22"/>
        <end position="41"/>
    </location>
</feature>
<evidence type="ECO:0000256" key="9">
    <source>
        <dbReference type="NCBIfam" id="TIGR00751"/>
    </source>
</evidence>
<dbReference type="GO" id="GO:0009234">
    <property type="term" value="P:menaquinone biosynthetic process"/>
    <property type="evidence" value="ECO:0007669"/>
    <property type="project" value="UniProtKB-UniRule"/>
</dbReference>
<evidence type="ECO:0000256" key="7">
    <source>
        <dbReference type="ARBA" id="ARBA00023136"/>
    </source>
</evidence>
<proteinExistence type="inferred from homology"/>
<feature type="transmembrane region" description="Helical" evidence="8">
    <location>
        <begin position="129"/>
        <end position="149"/>
    </location>
</feature>
<reference evidence="10" key="2">
    <citation type="submission" date="2021-04" db="EMBL/GenBank/DDBJ databases">
        <authorList>
            <person name="Gilroy R."/>
        </authorList>
    </citation>
    <scope>NUCLEOTIDE SEQUENCE</scope>
    <source>
        <strain evidence="10">CHK186-16707</strain>
    </source>
</reference>
<feature type="transmembrane region" description="Helical" evidence="8">
    <location>
        <begin position="255"/>
        <end position="275"/>
    </location>
</feature>
<reference evidence="10" key="1">
    <citation type="journal article" date="2021" name="PeerJ">
        <title>Extensive microbial diversity within the chicken gut microbiome revealed by metagenomics and culture.</title>
        <authorList>
            <person name="Gilroy R."/>
            <person name="Ravi A."/>
            <person name="Getino M."/>
            <person name="Pursley I."/>
            <person name="Horton D.L."/>
            <person name="Alikhan N.F."/>
            <person name="Baker D."/>
            <person name="Gharbi K."/>
            <person name="Hall N."/>
            <person name="Watson M."/>
            <person name="Adriaenssens E.M."/>
            <person name="Foster-Nyarko E."/>
            <person name="Jarju S."/>
            <person name="Secka A."/>
            <person name="Antonio M."/>
            <person name="Oren A."/>
            <person name="Chaudhuri R.R."/>
            <person name="La Ragione R."/>
            <person name="Hildebrand F."/>
            <person name="Pallen M.J."/>
        </authorList>
    </citation>
    <scope>NUCLEOTIDE SEQUENCE</scope>
    <source>
        <strain evidence="10">CHK186-16707</strain>
    </source>
</reference>
<accession>A0A9D2HDP5</accession>
<sequence length="308" mass="32548">MNKDTSPVPTGRARVWLRAARLRTLPLSCSGVVLGGGLAAAEGGFRSLVFVLSVLTAVLLQILSNFANDYGDAVKGADGPGRVGPRRSVASGELTARAMFRAVLLMVGLSLAAGLALLGVSFGPDLARWGVFLALGLASVAAAVLYTMGKHPYGYRGYGDFFVFVFFGLVAVAGSYALYDAPLTRLPGLPACAAGFFATAVLNINNIRDMENDSANGKETLALRLGPHRARVYHLVLIGLGLGCWAVWFMATRRWWGLALLAAAVPLVRSAWLVYGSLRPAVLDAQLRATSLAAGFLNIIMALALPWL</sequence>
<evidence type="ECO:0000313" key="10">
    <source>
        <dbReference type="EMBL" id="HJA08619.1"/>
    </source>
</evidence>
<evidence type="ECO:0000256" key="8">
    <source>
        <dbReference type="HAMAP-Rule" id="MF_01937"/>
    </source>
</evidence>
<evidence type="ECO:0000256" key="1">
    <source>
        <dbReference type="ARBA" id="ARBA00004141"/>
    </source>
</evidence>
<keyword evidence="4 8" id="KW-0808">Transferase</keyword>
<dbReference type="GO" id="GO:0005886">
    <property type="term" value="C:plasma membrane"/>
    <property type="evidence" value="ECO:0007669"/>
    <property type="project" value="UniProtKB-SubCell"/>
</dbReference>
<evidence type="ECO:0000256" key="2">
    <source>
        <dbReference type="ARBA" id="ARBA00022428"/>
    </source>
</evidence>
<dbReference type="Pfam" id="PF01040">
    <property type="entry name" value="UbiA"/>
    <property type="match status" value="1"/>
</dbReference>
<dbReference type="PIRSF" id="PIRSF005355">
    <property type="entry name" value="UBIAD1"/>
    <property type="match status" value="1"/>
</dbReference>
<protein>
    <recommendedName>
        <fullName evidence="8 9">1,4-dihydroxy-2-naphthoate octaprenyltransferase</fullName>
        <shortName evidence="8">DHNA-octaprenyltransferase</shortName>
        <ecNumber evidence="8 9">2.5.1.74</ecNumber>
    </recommendedName>
</protein>
<dbReference type="Gene3D" id="1.10.357.140">
    <property type="entry name" value="UbiA prenyltransferase"/>
    <property type="match status" value="1"/>
</dbReference>
<gene>
    <name evidence="8 10" type="primary">menA</name>
    <name evidence="10" type="ORF">H9962_05455</name>
</gene>
<dbReference type="HAMAP" id="MF_01937">
    <property type="entry name" value="MenA_1"/>
    <property type="match status" value="1"/>
</dbReference>
<dbReference type="Proteomes" id="UP000824225">
    <property type="component" value="Unassembled WGS sequence"/>
</dbReference>
<comment type="function">
    <text evidence="8">Conversion of 1,4-dihydroxy-2-naphthoate (DHNA) to demethylmenaquinone (DMK).</text>
</comment>
<feature type="transmembrane region" description="Helical" evidence="8">
    <location>
        <begin position="232"/>
        <end position="249"/>
    </location>
</feature>
<feature type="transmembrane region" description="Helical" evidence="8">
    <location>
        <begin position="185"/>
        <end position="204"/>
    </location>
</feature>
<evidence type="ECO:0000256" key="5">
    <source>
        <dbReference type="ARBA" id="ARBA00022692"/>
    </source>
</evidence>
<evidence type="ECO:0000256" key="3">
    <source>
        <dbReference type="ARBA" id="ARBA00022475"/>
    </source>
</evidence>
<feature type="transmembrane region" description="Helical" evidence="8">
    <location>
        <begin position="102"/>
        <end position="123"/>
    </location>
</feature>
<keyword evidence="2 8" id="KW-0474">Menaquinone biosynthesis</keyword>
<feature type="transmembrane region" description="Helical" evidence="8">
    <location>
        <begin position="47"/>
        <end position="67"/>
    </location>
</feature>
<organism evidence="10 11">
    <name type="scientific">Candidatus Mailhella merdigallinarum</name>
    <dbReference type="NCBI Taxonomy" id="2838658"/>
    <lineage>
        <taxon>Bacteria</taxon>
        <taxon>Pseudomonadati</taxon>
        <taxon>Thermodesulfobacteriota</taxon>
        <taxon>Desulfovibrionia</taxon>
        <taxon>Desulfovibrionales</taxon>
        <taxon>Desulfovibrionaceae</taxon>
        <taxon>Mailhella</taxon>
    </lineage>
</organism>
<dbReference type="GO" id="GO:0046428">
    <property type="term" value="F:1,4-dihydroxy-2-naphthoate polyprenyltransferase activity"/>
    <property type="evidence" value="ECO:0007669"/>
    <property type="project" value="UniProtKB-UniRule"/>
</dbReference>
<dbReference type="EMBL" id="DXAN01000017">
    <property type="protein sequence ID" value="HJA08619.1"/>
    <property type="molecule type" value="Genomic_DNA"/>
</dbReference>
<feature type="transmembrane region" description="Helical" evidence="8">
    <location>
        <begin position="287"/>
        <end position="307"/>
    </location>
</feature>
<comment type="catalytic activity">
    <reaction evidence="8">
        <text>an all-trans-polyprenyl diphosphate + 1,4-dihydroxy-2-naphthoate + H(+) = a 2-demethylmenaquinol + CO2 + diphosphate</text>
        <dbReference type="Rhea" id="RHEA:26478"/>
        <dbReference type="Rhea" id="RHEA-COMP:9563"/>
        <dbReference type="Rhea" id="RHEA-COMP:9564"/>
        <dbReference type="ChEBI" id="CHEBI:11173"/>
        <dbReference type="ChEBI" id="CHEBI:15378"/>
        <dbReference type="ChEBI" id="CHEBI:16526"/>
        <dbReference type="ChEBI" id="CHEBI:33019"/>
        <dbReference type="ChEBI" id="CHEBI:55437"/>
        <dbReference type="ChEBI" id="CHEBI:58914"/>
        <dbReference type="EC" id="2.5.1.74"/>
    </reaction>
</comment>
<keyword evidence="5 8" id="KW-0812">Transmembrane</keyword>
<evidence type="ECO:0000256" key="6">
    <source>
        <dbReference type="ARBA" id="ARBA00022989"/>
    </source>
</evidence>
<dbReference type="EC" id="2.5.1.74" evidence="8 9"/>
<comment type="pathway">
    <text evidence="8">Quinol/quinone metabolism; menaquinone biosynthesis; menaquinol from 1,4-dihydroxy-2-naphthoate: step 1/2.</text>
</comment>
<dbReference type="GO" id="GO:0042371">
    <property type="term" value="P:vitamin K biosynthetic process"/>
    <property type="evidence" value="ECO:0007669"/>
    <property type="project" value="TreeGrafter"/>
</dbReference>
<dbReference type="PANTHER" id="PTHR13929:SF0">
    <property type="entry name" value="UBIA PRENYLTRANSFERASE DOMAIN-CONTAINING PROTEIN 1"/>
    <property type="match status" value="1"/>
</dbReference>
<evidence type="ECO:0000256" key="4">
    <source>
        <dbReference type="ARBA" id="ARBA00022679"/>
    </source>
</evidence>
<comment type="similarity">
    <text evidence="8">Belongs to the MenA family. Type 1 subfamily.</text>
</comment>
<dbReference type="InterPro" id="IPR004657">
    <property type="entry name" value="MenA"/>
</dbReference>
<dbReference type="PANTHER" id="PTHR13929">
    <property type="entry name" value="1,4-DIHYDROXY-2-NAPHTHOATE OCTAPRENYLTRANSFERASE"/>
    <property type="match status" value="1"/>
</dbReference>